<proteinExistence type="predicted"/>
<dbReference type="EMBL" id="JAPDHF010000025">
    <property type="protein sequence ID" value="KAJ4003964.1"/>
    <property type="molecule type" value="Genomic_DNA"/>
</dbReference>
<name>A0A9W8PEJ4_9HYPO</name>
<reference evidence="1" key="1">
    <citation type="submission" date="2022-10" db="EMBL/GenBank/DDBJ databases">
        <title>Fusarium specimens isolated from Avocado Roots.</title>
        <authorList>
            <person name="Stajich J."/>
            <person name="Roper C."/>
            <person name="Heimlech-Rivalta G."/>
        </authorList>
    </citation>
    <scope>NUCLEOTIDE SEQUENCE</scope>
    <source>
        <strain evidence="1">CF00143</strain>
    </source>
</reference>
<comment type="caution">
    <text evidence="1">The sequence shown here is derived from an EMBL/GenBank/DDBJ whole genome shotgun (WGS) entry which is preliminary data.</text>
</comment>
<dbReference type="OrthoDB" id="5098610at2759"/>
<sequence length="220" mass="25222">MDYETHVVGESTDLASSHQTVEARGSPRIASWDDSAYQSWCTIYELFEARRRSANRYLNKYFDCLDRIPTSSTELNENGVSRELSNRWGSEAETNMWRLKISHDTVVQDLKDLIEILDKIKEQEEPQKRPNSPALTAWTIACSILTFVIPHKVSSSAFQIGALAGALLFTVRLLWKPSSLESLDPVQYKLQALLQSFEEGTMQYHDRSEVLIAELNRKMY</sequence>
<accession>A0A9W8PEJ4</accession>
<protein>
    <submittedName>
        <fullName evidence="1">Uncharacterized protein</fullName>
    </submittedName>
</protein>
<dbReference type="Proteomes" id="UP001152130">
    <property type="component" value="Unassembled WGS sequence"/>
</dbReference>
<dbReference type="AlphaFoldDB" id="A0A9W8PEJ4"/>
<gene>
    <name evidence="1" type="ORF">NW766_011819</name>
</gene>
<evidence type="ECO:0000313" key="1">
    <source>
        <dbReference type="EMBL" id="KAJ4003964.1"/>
    </source>
</evidence>
<keyword evidence="2" id="KW-1185">Reference proteome</keyword>
<evidence type="ECO:0000313" key="2">
    <source>
        <dbReference type="Proteomes" id="UP001152130"/>
    </source>
</evidence>
<organism evidence="1 2">
    <name type="scientific">Fusarium irregulare</name>
    <dbReference type="NCBI Taxonomy" id="2494466"/>
    <lineage>
        <taxon>Eukaryota</taxon>
        <taxon>Fungi</taxon>
        <taxon>Dikarya</taxon>
        <taxon>Ascomycota</taxon>
        <taxon>Pezizomycotina</taxon>
        <taxon>Sordariomycetes</taxon>
        <taxon>Hypocreomycetidae</taxon>
        <taxon>Hypocreales</taxon>
        <taxon>Nectriaceae</taxon>
        <taxon>Fusarium</taxon>
        <taxon>Fusarium incarnatum-equiseti species complex</taxon>
    </lineage>
</organism>